<keyword evidence="5 7" id="KW-0288">FMN</keyword>
<dbReference type="Gene3D" id="3.40.50.360">
    <property type="match status" value="1"/>
</dbReference>
<proteinExistence type="inferred from homology"/>
<evidence type="ECO:0000256" key="4">
    <source>
        <dbReference type="ARBA" id="ARBA00022630"/>
    </source>
</evidence>
<keyword evidence="6 7" id="KW-0249">Electron transport</keyword>
<evidence type="ECO:0000313" key="9">
    <source>
        <dbReference type="EMBL" id="CVK18390.1"/>
    </source>
</evidence>
<dbReference type="InterPro" id="IPR001226">
    <property type="entry name" value="Flavodoxin_CS"/>
</dbReference>
<evidence type="ECO:0000256" key="3">
    <source>
        <dbReference type="ARBA" id="ARBA00022448"/>
    </source>
</evidence>
<evidence type="ECO:0000256" key="6">
    <source>
        <dbReference type="ARBA" id="ARBA00022982"/>
    </source>
</evidence>
<comment type="similarity">
    <text evidence="2 7">Belongs to the flavodoxin family.</text>
</comment>
<dbReference type="PROSITE" id="PS50902">
    <property type="entry name" value="FLAVODOXIN_LIKE"/>
    <property type="match status" value="1"/>
</dbReference>
<name>A0ABM9VZQ8_9FIRM</name>
<evidence type="ECO:0000256" key="7">
    <source>
        <dbReference type="RuleBase" id="RU367037"/>
    </source>
</evidence>
<evidence type="ECO:0000256" key="5">
    <source>
        <dbReference type="ARBA" id="ARBA00022643"/>
    </source>
</evidence>
<dbReference type="PANTHER" id="PTHR43717:SF1">
    <property type="entry name" value="ANAEROBIC NITRIC OXIDE REDUCTASE FLAVORUBREDOXIN"/>
    <property type="match status" value="1"/>
</dbReference>
<dbReference type="InterPro" id="IPR008254">
    <property type="entry name" value="Flavodoxin/NO_synth"/>
</dbReference>
<evidence type="ECO:0000256" key="2">
    <source>
        <dbReference type="ARBA" id="ARBA00005267"/>
    </source>
</evidence>
<dbReference type="Pfam" id="PF00258">
    <property type="entry name" value="Flavodoxin_1"/>
    <property type="match status" value="1"/>
</dbReference>
<comment type="caution">
    <text evidence="9">The sequence shown here is derived from an EMBL/GenBank/DDBJ whole genome shotgun (WGS) entry which is preliminary data.</text>
</comment>
<evidence type="ECO:0000259" key="8">
    <source>
        <dbReference type="PROSITE" id="PS50902"/>
    </source>
</evidence>
<organism evidence="9 10">
    <name type="scientific">Sporomusa sphaeroides DSM 2875</name>
    <dbReference type="NCBI Taxonomy" id="1337886"/>
    <lineage>
        <taxon>Bacteria</taxon>
        <taxon>Bacillati</taxon>
        <taxon>Bacillota</taxon>
        <taxon>Negativicutes</taxon>
        <taxon>Selenomonadales</taxon>
        <taxon>Sporomusaceae</taxon>
        <taxon>Sporomusa</taxon>
    </lineage>
</organism>
<comment type="function">
    <text evidence="7">Low-potential electron donor to a number of redox enzymes.</text>
</comment>
<dbReference type="PANTHER" id="PTHR43717">
    <property type="entry name" value="ANAEROBIC NITRIC OXIDE REDUCTASE FLAVORUBREDOXIN"/>
    <property type="match status" value="1"/>
</dbReference>
<accession>A0ABM9VZQ8</accession>
<dbReference type="PROSITE" id="PS00201">
    <property type="entry name" value="FLAVODOXIN"/>
    <property type="match status" value="1"/>
</dbReference>
<dbReference type="InterPro" id="IPR010087">
    <property type="entry name" value="Flav_short"/>
</dbReference>
<dbReference type="SUPFAM" id="SSF52218">
    <property type="entry name" value="Flavoproteins"/>
    <property type="match status" value="1"/>
</dbReference>
<evidence type="ECO:0000256" key="1">
    <source>
        <dbReference type="ARBA" id="ARBA00001917"/>
    </source>
</evidence>
<keyword evidence="3 7" id="KW-0813">Transport</keyword>
<reference evidence="9 10" key="1">
    <citation type="submission" date="2016-01" db="EMBL/GenBank/DDBJ databases">
        <authorList>
            <person name="Brown R."/>
        </authorList>
    </citation>
    <scope>NUCLEOTIDE SEQUENCE [LARGE SCALE GENOMIC DNA]</scope>
    <source>
        <strain evidence="9">Sporomusa sphaeroides DSM 2875</strain>
    </source>
</reference>
<dbReference type="RefSeq" id="WP_075756330.1">
    <property type="nucleotide sequence ID" value="NZ_CP146991.1"/>
</dbReference>
<evidence type="ECO:0000313" key="10">
    <source>
        <dbReference type="Proteomes" id="UP000245702"/>
    </source>
</evidence>
<sequence>MKKVVVIYWSGTGNTEEMAKAVAAGAGLDGVTVQLTSVDKASIEDVLSANAVALGCPSMGDEVLEESEMEPFIQSLEGQSLSGIPLALFGSYDWGDGQWMRDWMERMKKLGVVLVDDGLTVQSTPDDAGLAKCKELGAKLTSALA</sequence>
<gene>
    <name evidence="9" type="ORF">SSPH_01028</name>
</gene>
<keyword evidence="4 7" id="KW-0285">Flavoprotein</keyword>
<dbReference type="NCBIfam" id="TIGR01753">
    <property type="entry name" value="flav_short"/>
    <property type="match status" value="1"/>
</dbReference>
<keyword evidence="10" id="KW-1185">Reference proteome</keyword>
<protein>
    <recommendedName>
        <fullName evidence="7">Flavodoxin</fullName>
    </recommendedName>
</protein>
<dbReference type="Proteomes" id="UP000245702">
    <property type="component" value="Unassembled WGS sequence"/>
</dbReference>
<comment type="cofactor">
    <cofactor evidence="1 7">
        <name>FMN</name>
        <dbReference type="ChEBI" id="CHEBI:58210"/>
    </cofactor>
</comment>
<dbReference type="EMBL" id="FCOW01000004">
    <property type="protein sequence ID" value="CVK18390.1"/>
    <property type="molecule type" value="Genomic_DNA"/>
</dbReference>
<feature type="domain" description="Flavodoxin-like" evidence="8">
    <location>
        <begin position="4"/>
        <end position="141"/>
    </location>
</feature>
<dbReference type="InterPro" id="IPR029039">
    <property type="entry name" value="Flavoprotein-like_sf"/>
</dbReference>